<dbReference type="Proteomes" id="UP000295649">
    <property type="component" value="Unassembled WGS sequence"/>
</dbReference>
<evidence type="ECO:0000313" key="5">
    <source>
        <dbReference type="EMBL" id="TCV79253.1"/>
    </source>
</evidence>
<keyword evidence="4" id="KW-1133">Transmembrane helix</keyword>
<sequence length="157" mass="16470">MNKQMQKVQQGFTLIELMIVVAIIGILAAIAIPAYQDYTVKSKVSEGPSLASPAFTAAGVACSEQDLGSSGATKTNVTYGLAGSTDIKGKYVRSVYLTSSSASTASVLITYTVIGNSLTSSTNQIEYRGVCSQGAGMQWNITTGTNTTVQTKFHPKL</sequence>
<dbReference type="EMBL" id="SMCN01000020">
    <property type="protein sequence ID" value="TCV79253.1"/>
    <property type="molecule type" value="Genomic_DNA"/>
</dbReference>
<keyword evidence="6" id="KW-1185">Reference proteome</keyword>
<evidence type="ECO:0000256" key="1">
    <source>
        <dbReference type="ARBA" id="ARBA00005233"/>
    </source>
</evidence>
<dbReference type="SUPFAM" id="SSF54523">
    <property type="entry name" value="Pili subunits"/>
    <property type="match status" value="1"/>
</dbReference>
<comment type="similarity">
    <text evidence="1 3">Belongs to the N-Me-Phe pilin family.</text>
</comment>
<accession>A0ABY2CIE4</accession>
<evidence type="ECO:0000256" key="2">
    <source>
        <dbReference type="ARBA" id="ARBA00022481"/>
    </source>
</evidence>
<keyword evidence="2" id="KW-0488">Methylation</keyword>
<feature type="transmembrane region" description="Helical" evidence="4">
    <location>
        <begin position="12"/>
        <end position="35"/>
    </location>
</feature>
<gene>
    <name evidence="5" type="ORF">EDE11_12046</name>
</gene>
<reference evidence="5 6" key="1">
    <citation type="submission" date="2019-03" db="EMBL/GenBank/DDBJ databases">
        <title>Systems level insights into methane cycling in arid and semi-arid ecosystems.</title>
        <authorList>
            <person name="Kalyuzhnaya M."/>
        </authorList>
    </citation>
    <scope>NUCLEOTIDE SEQUENCE [LARGE SCALE GENOMIC DNA]</scope>
    <source>
        <strain evidence="5 6">S-1</strain>
    </source>
</reference>
<keyword evidence="4" id="KW-0472">Membrane</keyword>
<dbReference type="Pfam" id="PF00114">
    <property type="entry name" value="Pilin"/>
    <property type="match status" value="1"/>
</dbReference>
<name>A0ABY2CIE4_METMH</name>
<dbReference type="InterPro" id="IPR001082">
    <property type="entry name" value="Pilin"/>
</dbReference>
<keyword evidence="3" id="KW-0281">Fimbrium</keyword>
<evidence type="ECO:0000256" key="4">
    <source>
        <dbReference type="SAM" id="Phobius"/>
    </source>
</evidence>
<comment type="caution">
    <text evidence="5">The sequence shown here is derived from an EMBL/GenBank/DDBJ whole genome shotgun (WGS) entry which is preliminary data.</text>
</comment>
<dbReference type="PANTHER" id="PTHR30093:SF34">
    <property type="entry name" value="PREPILIN PEPTIDASE-DEPENDENT PROTEIN D"/>
    <property type="match status" value="1"/>
</dbReference>
<evidence type="ECO:0000313" key="6">
    <source>
        <dbReference type="Proteomes" id="UP000295649"/>
    </source>
</evidence>
<dbReference type="Gene3D" id="3.30.700.10">
    <property type="entry name" value="Glycoprotein, Type 4 Pilin"/>
    <property type="match status" value="1"/>
</dbReference>
<dbReference type="InterPro" id="IPR012902">
    <property type="entry name" value="N_methyl_site"/>
</dbReference>
<dbReference type="PANTHER" id="PTHR30093">
    <property type="entry name" value="GENERAL SECRETION PATHWAY PROTEIN G"/>
    <property type="match status" value="1"/>
</dbReference>
<organism evidence="5 6">
    <name type="scientific">Methylomonas methanica</name>
    <dbReference type="NCBI Taxonomy" id="421"/>
    <lineage>
        <taxon>Bacteria</taxon>
        <taxon>Pseudomonadati</taxon>
        <taxon>Pseudomonadota</taxon>
        <taxon>Gammaproteobacteria</taxon>
        <taxon>Methylococcales</taxon>
        <taxon>Methylococcaceae</taxon>
        <taxon>Methylomonas</taxon>
    </lineage>
</organism>
<keyword evidence="4" id="KW-0812">Transmembrane</keyword>
<dbReference type="InterPro" id="IPR045584">
    <property type="entry name" value="Pilin-like"/>
</dbReference>
<dbReference type="NCBIfam" id="TIGR02532">
    <property type="entry name" value="IV_pilin_GFxxxE"/>
    <property type="match status" value="1"/>
</dbReference>
<dbReference type="Pfam" id="PF07963">
    <property type="entry name" value="N_methyl"/>
    <property type="match status" value="1"/>
</dbReference>
<dbReference type="PROSITE" id="PS00409">
    <property type="entry name" value="PROKAR_NTER_METHYL"/>
    <property type="match status" value="1"/>
</dbReference>
<evidence type="ECO:0000256" key="3">
    <source>
        <dbReference type="RuleBase" id="RU000389"/>
    </source>
</evidence>
<dbReference type="RefSeq" id="WP_082769140.1">
    <property type="nucleotide sequence ID" value="NZ_LUUF01000067.1"/>
</dbReference>
<proteinExistence type="inferred from homology"/>
<protein>
    <submittedName>
        <fullName evidence="5">Type IV pilus assembly protein PilA</fullName>
    </submittedName>
</protein>